<dbReference type="Proteomes" id="UP000001798">
    <property type="component" value="Chromosome 2"/>
</dbReference>
<dbReference type="GO" id="GO:0006396">
    <property type="term" value="P:RNA processing"/>
    <property type="evidence" value="ECO:0007669"/>
    <property type="project" value="InterPro"/>
</dbReference>
<reference evidence="3 4" key="3">
    <citation type="journal article" date="2017" name="Mol. Plant Pathol.">
        <title>A gapless genome sequence of the fungus Botrytis cinerea.</title>
        <authorList>
            <person name="Van Kan J.A."/>
            <person name="Stassen J.H."/>
            <person name="Mosbach A."/>
            <person name="Van Der Lee T.A."/>
            <person name="Faino L."/>
            <person name="Farmer A.D."/>
            <person name="Papasotiriou D.G."/>
            <person name="Zhou S."/>
            <person name="Seidl M.F."/>
            <person name="Cottam E."/>
            <person name="Edel D."/>
            <person name="Hahn M."/>
            <person name="Schwartz D.C."/>
            <person name="Dietrich R.A."/>
            <person name="Widdison S."/>
            <person name="Scalliet G."/>
        </authorList>
    </citation>
    <scope>NUCLEOTIDE SEQUENCE [LARGE SCALE GENOMIC DNA]</scope>
    <source>
        <strain evidence="3 4">B05.10</strain>
    </source>
</reference>
<reference evidence="3 4" key="1">
    <citation type="journal article" date="2011" name="PLoS Genet.">
        <title>Genomic analysis of the necrotrophic fungal pathogens Sclerotinia sclerotiorum and Botrytis cinerea.</title>
        <authorList>
            <person name="Amselem J."/>
            <person name="Cuomo C.A."/>
            <person name="van Kan J.A."/>
            <person name="Viaud M."/>
            <person name="Benito E.P."/>
            <person name="Couloux A."/>
            <person name="Coutinho P.M."/>
            <person name="de Vries R.P."/>
            <person name="Dyer P.S."/>
            <person name="Fillinger S."/>
            <person name="Fournier E."/>
            <person name="Gout L."/>
            <person name="Hahn M."/>
            <person name="Kohn L."/>
            <person name="Lapalu N."/>
            <person name="Plummer K.M."/>
            <person name="Pradier J.M."/>
            <person name="Quevillon E."/>
            <person name="Sharon A."/>
            <person name="Simon A."/>
            <person name="ten Have A."/>
            <person name="Tudzynski B."/>
            <person name="Tudzynski P."/>
            <person name="Wincker P."/>
            <person name="Andrew M."/>
            <person name="Anthouard V."/>
            <person name="Beever R.E."/>
            <person name="Beffa R."/>
            <person name="Benoit I."/>
            <person name="Bouzid O."/>
            <person name="Brault B."/>
            <person name="Chen Z."/>
            <person name="Choquer M."/>
            <person name="Collemare J."/>
            <person name="Cotton P."/>
            <person name="Danchin E.G."/>
            <person name="Da Silva C."/>
            <person name="Gautier A."/>
            <person name="Giraud C."/>
            <person name="Giraud T."/>
            <person name="Gonzalez C."/>
            <person name="Grossetete S."/>
            <person name="Guldener U."/>
            <person name="Henrissat B."/>
            <person name="Howlett B.J."/>
            <person name="Kodira C."/>
            <person name="Kretschmer M."/>
            <person name="Lappartient A."/>
            <person name="Leroch M."/>
            <person name="Levis C."/>
            <person name="Mauceli E."/>
            <person name="Neuveglise C."/>
            <person name="Oeser B."/>
            <person name="Pearson M."/>
            <person name="Poulain J."/>
            <person name="Poussereau N."/>
            <person name="Quesneville H."/>
            <person name="Rascle C."/>
            <person name="Schumacher J."/>
            <person name="Segurens B."/>
            <person name="Sexton A."/>
            <person name="Silva E."/>
            <person name="Sirven C."/>
            <person name="Soanes D.M."/>
            <person name="Talbot N.J."/>
            <person name="Templeton M."/>
            <person name="Yandava C."/>
            <person name="Yarden O."/>
            <person name="Zeng Q."/>
            <person name="Rollins J.A."/>
            <person name="Lebrun M.H."/>
            <person name="Dickman M."/>
        </authorList>
    </citation>
    <scope>NUCLEOTIDE SEQUENCE [LARGE SCALE GENOMIC DNA]</scope>
    <source>
        <strain evidence="3 4">B05.10</strain>
    </source>
</reference>
<dbReference type="SUPFAM" id="SSF69065">
    <property type="entry name" value="RNase III domain-like"/>
    <property type="match status" value="1"/>
</dbReference>
<feature type="domain" description="RNase III" evidence="2">
    <location>
        <begin position="107"/>
        <end position="261"/>
    </location>
</feature>
<dbReference type="GO" id="GO:0005762">
    <property type="term" value="C:mitochondrial large ribosomal subunit"/>
    <property type="evidence" value="ECO:0007669"/>
    <property type="project" value="InterPro"/>
</dbReference>
<evidence type="ECO:0000313" key="4">
    <source>
        <dbReference type="Proteomes" id="UP000001798"/>
    </source>
</evidence>
<proteinExistence type="predicted"/>
<dbReference type="InterPro" id="IPR036389">
    <property type="entry name" value="RNase_III_sf"/>
</dbReference>
<dbReference type="GeneID" id="5427551"/>
<protein>
    <recommendedName>
        <fullName evidence="2">RNase III domain-containing protein</fullName>
    </recommendedName>
</protein>
<feature type="region of interest" description="Disordered" evidence="1">
    <location>
        <begin position="1"/>
        <end position="64"/>
    </location>
</feature>
<organism evidence="3 4">
    <name type="scientific">Botryotinia fuckeliana (strain B05.10)</name>
    <name type="common">Noble rot fungus</name>
    <name type="synonym">Botrytis cinerea</name>
    <dbReference type="NCBI Taxonomy" id="332648"/>
    <lineage>
        <taxon>Eukaryota</taxon>
        <taxon>Fungi</taxon>
        <taxon>Dikarya</taxon>
        <taxon>Ascomycota</taxon>
        <taxon>Pezizomycotina</taxon>
        <taxon>Leotiomycetes</taxon>
        <taxon>Helotiales</taxon>
        <taxon>Sclerotiniaceae</taxon>
        <taxon>Botrytis</taxon>
    </lineage>
</organism>
<dbReference type="AlphaFoldDB" id="A0A384J954"/>
<dbReference type="CDD" id="cd00593">
    <property type="entry name" value="RIBOc"/>
    <property type="match status" value="1"/>
</dbReference>
<sequence length="264" mass="29552">MASKTTTRSLRSLTRQAGQRCSCATPISSRSNTARQFSISASRSDTQYNEERGARPRWSYTPPQMKLPFNPRANHDIPTWEVNSDPERLNRFYIQFLGRGGDEVLTDEVKWLAITHKSFDQGRRGFNDRLAYFGRRILNLQTSLALLQSPVATKTQLPQETDGQGTEVEVPFSHPALDGLPNLTNVKVDDILSKERLANLGTQMGMPDIIRWEPRMKDNLEKSGLELVLATSLYAIIGAIALQKGGDVATRVARERILKPLGIS</sequence>
<evidence type="ECO:0000256" key="1">
    <source>
        <dbReference type="SAM" id="MobiDB-lite"/>
    </source>
</evidence>
<dbReference type="PANTHER" id="PTHR28160">
    <property type="entry name" value="54S RIBOSOMAL PROTEIN L15, MITOCHONDRIAL"/>
    <property type="match status" value="1"/>
</dbReference>
<dbReference type="Pfam" id="PF14622">
    <property type="entry name" value="Ribonucleas_3_3"/>
    <property type="match status" value="1"/>
</dbReference>
<dbReference type="GO" id="GO:0004525">
    <property type="term" value="F:ribonuclease III activity"/>
    <property type="evidence" value="ECO:0007669"/>
    <property type="project" value="InterPro"/>
</dbReference>
<dbReference type="GO" id="GO:0003735">
    <property type="term" value="F:structural constituent of ribosome"/>
    <property type="evidence" value="ECO:0007669"/>
    <property type="project" value="InterPro"/>
</dbReference>
<dbReference type="GO" id="GO:0032543">
    <property type="term" value="P:mitochondrial translation"/>
    <property type="evidence" value="ECO:0007669"/>
    <property type="project" value="InterPro"/>
</dbReference>
<dbReference type="InterPro" id="IPR000999">
    <property type="entry name" value="RNase_III_dom"/>
</dbReference>
<dbReference type="RefSeq" id="XP_001547085.1">
    <property type="nucleotide sequence ID" value="XM_001547035.2"/>
</dbReference>
<gene>
    <name evidence="3" type="ORF">BCIN_02g03160</name>
</gene>
<accession>A0A384J954</accession>
<keyword evidence="4" id="KW-1185">Reference proteome</keyword>
<dbReference type="PANTHER" id="PTHR28160:SF1">
    <property type="entry name" value="LARGE RIBOSOMAL SUBUNIT PROTEIN ML57"/>
    <property type="match status" value="1"/>
</dbReference>
<dbReference type="OMA" id="AHTMYAV"/>
<dbReference type="KEGG" id="bfu:BCIN_02g03160"/>
<evidence type="ECO:0000259" key="2">
    <source>
        <dbReference type="Pfam" id="PF14622"/>
    </source>
</evidence>
<feature type="compositionally biased region" description="Low complexity" evidence="1">
    <location>
        <begin position="1"/>
        <end position="15"/>
    </location>
</feature>
<feature type="compositionally biased region" description="Polar residues" evidence="1">
    <location>
        <begin position="25"/>
        <end position="47"/>
    </location>
</feature>
<dbReference type="VEuPathDB" id="FungiDB:Bcin02g03160"/>
<evidence type="ECO:0000313" key="3">
    <source>
        <dbReference type="EMBL" id="ATZ46981.1"/>
    </source>
</evidence>
<dbReference type="InterPro" id="IPR040030">
    <property type="entry name" value="Ribosomal_mL57"/>
</dbReference>
<dbReference type="Gene3D" id="1.10.1520.10">
    <property type="entry name" value="Ribonuclease III domain"/>
    <property type="match status" value="1"/>
</dbReference>
<reference evidence="3 4" key="2">
    <citation type="journal article" date="2012" name="Eukaryot. Cell">
        <title>Genome update of Botrytis cinerea strains B05.10 and T4.</title>
        <authorList>
            <person name="Staats M."/>
            <person name="van Kan J.A."/>
        </authorList>
    </citation>
    <scope>NUCLEOTIDE SEQUENCE [LARGE SCALE GENOMIC DNA]</scope>
    <source>
        <strain evidence="3 4">B05.10</strain>
    </source>
</reference>
<name>A0A384J954_BOTFB</name>
<dbReference type="FunFam" id="1.10.1520.10:FF:000018">
    <property type="entry name" value="RNase III domain protein"/>
    <property type="match status" value="1"/>
</dbReference>
<dbReference type="OrthoDB" id="2281895at2759"/>
<dbReference type="EMBL" id="CP009806">
    <property type="protein sequence ID" value="ATZ46981.1"/>
    <property type="molecule type" value="Genomic_DNA"/>
</dbReference>